<sequence length="468" mass="51132">MNTICALATPMGVSAIGVVKMSGTEALEIADRCFTPAKGVSKVAEAEGYRLLYGWWKHPGTGETIDDVVLSVFRAPHSYTGDDVVEIACHGSTFILQEVIQSLLVAGCRMAAPGEFTQRAFAAGKMDLSQAEAVADLISSRTRSSARMALTQMRGGFRKKIEATRETLLHFCALMELELDFPEEDVEFADRSELIALCSQQRADLQRLADSFSRGAVLKSGIPVAIVGSTNAGKSSLLNLILGEDKAIVTDIHGTTRDTIEDTVILDGKEFRLIDTAGIRETTDTVEEIGIQRSFAAMQRAELILWVIDGTKDDNVIKGEYAQLSEHWQDKRVIALLNKCDLFTEAEGDAKRSLLNTLSNGSFSVLTISARHFTHADDITFLLVSSYNEMYGEAESEDLIVYNARHFEALSNAVSALDRVLLGLESGISGELVSMDLRDALRHLAEITGEISSSDILHHVFKNFCIGK</sequence>
<dbReference type="Gene3D" id="3.30.1360.120">
    <property type="entry name" value="Probable tRNA modification gtpase trme, domain 1"/>
    <property type="match status" value="1"/>
</dbReference>
<dbReference type="InterPro" id="IPR027266">
    <property type="entry name" value="TrmE/GcvT-like"/>
</dbReference>
<dbReference type="InterPro" id="IPR025867">
    <property type="entry name" value="MnmE_helical"/>
</dbReference>
<evidence type="ECO:0000256" key="1">
    <source>
        <dbReference type="ARBA" id="ARBA00011043"/>
    </source>
</evidence>
<feature type="binding site" evidence="7">
    <location>
        <position position="125"/>
    </location>
    <ligand>
        <name>(6S)-5-formyl-5,6,7,8-tetrahydrofolate</name>
        <dbReference type="ChEBI" id="CHEBI:57457"/>
    </ligand>
</feature>
<dbReference type="CDD" id="cd14858">
    <property type="entry name" value="TrmE_N"/>
    <property type="match status" value="1"/>
</dbReference>
<comment type="caution">
    <text evidence="7">Lacks conserved residue(s) required for the propagation of feature annotation.</text>
</comment>
<keyword evidence="7" id="KW-0963">Cytoplasm</keyword>
<comment type="similarity">
    <text evidence="1 7 8">Belongs to the TRAFAC class TrmE-Era-EngA-EngB-Septin-like GTPase superfamily. TrmE GTPase family.</text>
</comment>
<feature type="binding site" evidence="7">
    <location>
        <position position="255"/>
    </location>
    <ligand>
        <name>K(+)</name>
        <dbReference type="ChEBI" id="CHEBI:29103"/>
    </ligand>
</feature>
<dbReference type="InterPro" id="IPR027368">
    <property type="entry name" value="MnmE_dom2"/>
</dbReference>
<dbReference type="HAMAP" id="MF_00379">
    <property type="entry name" value="GTPase_MnmE"/>
    <property type="match status" value="1"/>
</dbReference>
<feature type="binding site" evidence="7">
    <location>
        <position position="256"/>
    </location>
    <ligand>
        <name>Mg(2+)</name>
        <dbReference type="ChEBI" id="CHEBI:18420"/>
    </ligand>
</feature>
<feature type="domain" description="TrmE-type G" evidence="9">
    <location>
        <begin position="221"/>
        <end position="388"/>
    </location>
</feature>
<dbReference type="Gene3D" id="1.20.120.430">
    <property type="entry name" value="tRNA modification GTPase MnmE domain 2"/>
    <property type="match status" value="1"/>
</dbReference>
<keyword evidence="4 7" id="KW-0460">Magnesium</keyword>
<comment type="caution">
    <text evidence="10">The sequence shown here is derived from an EMBL/GenBank/DDBJ whole genome shotgun (WGS) entry which is preliminary data.</text>
</comment>
<feature type="binding site" evidence="7">
    <location>
        <begin position="231"/>
        <end position="236"/>
    </location>
    <ligand>
        <name>GTP</name>
        <dbReference type="ChEBI" id="CHEBI:37565"/>
    </ligand>
</feature>
<keyword evidence="5 7" id="KW-0630">Potassium</keyword>
<dbReference type="NCBIfam" id="TIGR00450">
    <property type="entry name" value="mnmE_trmE_thdF"/>
    <property type="match status" value="1"/>
</dbReference>
<dbReference type="EC" id="3.6.-.-" evidence="7"/>
<evidence type="ECO:0000256" key="3">
    <source>
        <dbReference type="ARBA" id="ARBA00022741"/>
    </source>
</evidence>
<organism evidence="10 11">
    <name type="scientific">Porphyromonas canoris</name>
    <dbReference type="NCBI Taxonomy" id="36875"/>
    <lineage>
        <taxon>Bacteria</taxon>
        <taxon>Pseudomonadati</taxon>
        <taxon>Bacteroidota</taxon>
        <taxon>Bacteroidia</taxon>
        <taxon>Bacteroidales</taxon>
        <taxon>Porphyromonadaceae</taxon>
        <taxon>Porphyromonas</taxon>
    </lineage>
</organism>
<dbReference type="SUPFAM" id="SSF116878">
    <property type="entry name" value="TrmE connector domain"/>
    <property type="match status" value="1"/>
</dbReference>
<comment type="subcellular location">
    <subcellularLocation>
        <location evidence="7">Cytoplasm</location>
    </subcellularLocation>
</comment>
<evidence type="ECO:0000313" key="11">
    <source>
        <dbReference type="Proteomes" id="UP000030101"/>
    </source>
</evidence>
<feature type="binding site" evidence="7">
    <location>
        <position position="20"/>
    </location>
    <ligand>
        <name>(6S)-5-formyl-5,6,7,8-tetrahydrofolate</name>
        <dbReference type="ChEBI" id="CHEBI:57457"/>
    </ligand>
</feature>
<dbReference type="Pfam" id="PF12631">
    <property type="entry name" value="MnmE_helical"/>
    <property type="match status" value="1"/>
</dbReference>
<dbReference type="Proteomes" id="UP000030101">
    <property type="component" value="Unassembled WGS sequence"/>
</dbReference>
<dbReference type="Pfam" id="PF10396">
    <property type="entry name" value="TrmE_N"/>
    <property type="match status" value="1"/>
</dbReference>
<keyword evidence="6 7" id="KW-0342">GTP-binding</keyword>
<keyword evidence="7" id="KW-0479">Metal-binding</keyword>
<dbReference type="EMBL" id="JQZV01000013">
    <property type="protein sequence ID" value="KGN92091.1"/>
    <property type="molecule type" value="Genomic_DNA"/>
</dbReference>
<keyword evidence="2 7" id="KW-0819">tRNA processing</keyword>
<name>A0ABR4XKT1_9PORP</name>
<feature type="binding site" evidence="7">
    <location>
        <position position="250"/>
    </location>
    <ligand>
        <name>K(+)</name>
        <dbReference type="ChEBI" id="CHEBI:29103"/>
    </ligand>
</feature>
<dbReference type="NCBIfam" id="TIGR00231">
    <property type="entry name" value="small_GTP"/>
    <property type="match status" value="1"/>
</dbReference>
<dbReference type="InterPro" id="IPR031168">
    <property type="entry name" value="G_TrmE"/>
</dbReference>
<feature type="binding site" evidence="7">
    <location>
        <position position="252"/>
    </location>
    <ligand>
        <name>K(+)</name>
        <dbReference type="ChEBI" id="CHEBI:29103"/>
    </ligand>
</feature>
<comment type="subunit">
    <text evidence="7">Homodimer. Heterotetramer of two MnmE and two MnmG subunits.</text>
</comment>
<feature type="binding site" evidence="7">
    <location>
        <begin position="250"/>
        <end position="256"/>
    </location>
    <ligand>
        <name>GTP</name>
        <dbReference type="ChEBI" id="CHEBI:37565"/>
    </ligand>
</feature>
<evidence type="ECO:0000256" key="7">
    <source>
        <dbReference type="HAMAP-Rule" id="MF_00379"/>
    </source>
</evidence>
<dbReference type="InterPro" id="IPR027417">
    <property type="entry name" value="P-loop_NTPase"/>
</dbReference>
<dbReference type="Gene3D" id="3.40.50.300">
    <property type="entry name" value="P-loop containing nucleotide triphosphate hydrolases"/>
    <property type="match status" value="1"/>
</dbReference>
<evidence type="ECO:0000256" key="4">
    <source>
        <dbReference type="ARBA" id="ARBA00022842"/>
    </source>
</evidence>
<evidence type="ECO:0000256" key="5">
    <source>
        <dbReference type="ARBA" id="ARBA00022958"/>
    </source>
</evidence>
<proteinExistence type="inferred from homology"/>
<dbReference type="CDD" id="cd04164">
    <property type="entry name" value="trmE"/>
    <property type="match status" value="1"/>
</dbReference>
<evidence type="ECO:0000313" key="10">
    <source>
        <dbReference type="EMBL" id="KGN92091.1"/>
    </source>
</evidence>
<dbReference type="PANTHER" id="PTHR42714:SF2">
    <property type="entry name" value="TRNA MODIFICATION GTPASE GTPBP3, MITOCHONDRIAL"/>
    <property type="match status" value="1"/>
</dbReference>
<feature type="binding site" evidence="7">
    <location>
        <position position="468"/>
    </location>
    <ligand>
        <name>(6S)-5-formyl-5,6,7,8-tetrahydrofolate</name>
        <dbReference type="ChEBI" id="CHEBI:57457"/>
    </ligand>
</feature>
<evidence type="ECO:0000259" key="9">
    <source>
        <dbReference type="PROSITE" id="PS51709"/>
    </source>
</evidence>
<keyword evidence="11" id="KW-1185">Reference proteome</keyword>
<dbReference type="InterPro" id="IPR004520">
    <property type="entry name" value="GTPase_MnmE"/>
</dbReference>
<accession>A0ABR4XKT1</accession>
<dbReference type="InterPro" id="IPR005225">
    <property type="entry name" value="Small_GTP-bd"/>
</dbReference>
<feature type="binding site" evidence="7">
    <location>
        <begin position="275"/>
        <end position="278"/>
    </location>
    <ligand>
        <name>GTP</name>
        <dbReference type="ChEBI" id="CHEBI:37565"/>
    </ligand>
</feature>
<keyword evidence="3 7" id="KW-0547">Nucleotide-binding</keyword>
<reference evidence="10 11" key="1">
    <citation type="submission" date="2014-08" db="EMBL/GenBank/DDBJ databases">
        <title>Porphyromonas canoris strain:OH2762 Genome sequencing.</title>
        <authorList>
            <person name="Wallis C."/>
            <person name="Deusch O."/>
            <person name="O'Flynn C."/>
            <person name="Davis I."/>
            <person name="Jospin G."/>
            <person name="Darling A.E."/>
            <person name="Coil D.A."/>
            <person name="Alexiev A."/>
            <person name="Horsfall A."/>
            <person name="Kirkwood N."/>
            <person name="Harris S."/>
            <person name="Eisen J.A."/>
        </authorList>
    </citation>
    <scope>NUCLEOTIDE SEQUENCE [LARGE SCALE GENOMIC DNA]</scope>
    <source>
        <strain evidence="11">COT-108 OH2762</strain>
    </source>
</reference>
<keyword evidence="7" id="KW-0378">Hydrolase</keyword>
<dbReference type="PANTHER" id="PTHR42714">
    <property type="entry name" value="TRNA MODIFICATION GTPASE GTPBP3"/>
    <property type="match status" value="1"/>
</dbReference>
<dbReference type="SUPFAM" id="SSF52540">
    <property type="entry name" value="P-loop containing nucleoside triphosphate hydrolases"/>
    <property type="match status" value="1"/>
</dbReference>
<dbReference type="InterPro" id="IPR006073">
    <property type="entry name" value="GTP-bd"/>
</dbReference>
<feature type="binding site" evidence="7">
    <location>
        <position position="231"/>
    </location>
    <ligand>
        <name>K(+)</name>
        <dbReference type="ChEBI" id="CHEBI:29103"/>
    </ligand>
</feature>
<gene>
    <name evidence="7" type="primary">mnmE</name>
    <name evidence="7" type="synonym">trmE</name>
    <name evidence="10" type="ORF">HQ43_08610</name>
</gene>
<evidence type="ECO:0000256" key="8">
    <source>
        <dbReference type="RuleBase" id="RU003313"/>
    </source>
</evidence>
<comment type="cofactor">
    <cofactor evidence="7">
        <name>K(+)</name>
        <dbReference type="ChEBI" id="CHEBI:29103"/>
    </cofactor>
    <text evidence="7">Binds 1 potassium ion per subunit.</text>
</comment>
<dbReference type="PROSITE" id="PS51709">
    <property type="entry name" value="G_TRME"/>
    <property type="match status" value="1"/>
</dbReference>
<evidence type="ECO:0000256" key="6">
    <source>
        <dbReference type="ARBA" id="ARBA00023134"/>
    </source>
</evidence>
<feature type="binding site" evidence="7">
    <location>
        <position position="235"/>
    </location>
    <ligand>
        <name>Mg(2+)</name>
        <dbReference type="ChEBI" id="CHEBI:18420"/>
    </ligand>
</feature>
<evidence type="ECO:0000256" key="2">
    <source>
        <dbReference type="ARBA" id="ARBA00022694"/>
    </source>
</evidence>
<dbReference type="Pfam" id="PF01926">
    <property type="entry name" value="MMR_HSR1"/>
    <property type="match status" value="1"/>
</dbReference>
<feature type="binding site" evidence="7">
    <location>
        <position position="86"/>
    </location>
    <ligand>
        <name>(6S)-5-formyl-5,6,7,8-tetrahydrofolate</name>
        <dbReference type="ChEBI" id="CHEBI:57457"/>
    </ligand>
</feature>
<comment type="function">
    <text evidence="7">Exhibits a very high intrinsic GTPase hydrolysis rate. Involved in the addition of a carboxymethylaminomethyl (cmnm) group at the wobble position (U34) of certain tRNAs, forming tRNA-cmnm(5)s(2)U34.</text>
</comment>
<dbReference type="RefSeq" id="WP_036792012.1">
    <property type="nucleotide sequence ID" value="NZ_JQZV01000013.1"/>
</dbReference>
<dbReference type="InterPro" id="IPR018948">
    <property type="entry name" value="GTP-bd_TrmE_N"/>
</dbReference>
<protein>
    <recommendedName>
        <fullName evidence="7">tRNA modification GTPase MnmE</fullName>
        <ecNumber evidence="7">3.6.-.-</ecNumber>
    </recommendedName>
</protein>